<dbReference type="InterPro" id="IPR019749">
    <property type="entry name" value="Band_41_domain"/>
</dbReference>
<dbReference type="GeneTree" id="ENSGT00940000159623"/>
<evidence type="ECO:0000256" key="5">
    <source>
        <dbReference type="ARBA" id="ARBA00077094"/>
    </source>
</evidence>
<dbReference type="PRINTS" id="PR00935">
    <property type="entry name" value="BAND41"/>
</dbReference>
<keyword evidence="2" id="KW-0963">Cytoplasm</keyword>
<dbReference type="Pfam" id="PF00373">
    <property type="entry name" value="FERM_M"/>
    <property type="match status" value="1"/>
</dbReference>
<dbReference type="InterPro" id="IPR000299">
    <property type="entry name" value="FERM_domain"/>
</dbReference>
<evidence type="ECO:0000313" key="8">
    <source>
        <dbReference type="Ensembl" id="ENSEBUP00000014745.1"/>
    </source>
</evidence>
<evidence type="ECO:0000256" key="1">
    <source>
        <dbReference type="ARBA" id="ARBA00004245"/>
    </source>
</evidence>
<keyword evidence="6" id="KW-0472">Membrane</keyword>
<evidence type="ECO:0000313" key="9">
    <source>
        <dbReference type="Proteomes" id="UP000694388"/>
    </source>
</evidence>
<keyword evidence="6" id="KW-1133">Transmembrane helix</keyword>
<evidence type="ECO:0000256" key="3">
    <source>
        <dbReference type="ARBA" id="ARBA00023212"/>
    </source>
</evidence>
<dbReference type="InterPro" id="IPR019747">
    <property type="entry name" value="FERM_CS"/>
</dbReference>
<dbReference type="PANTHER" id="PTHR23280">
    <property type="entry name" value="4.1 G PROTEIN"/>
    <property type="match status" value="1"/>
</dbReference>
<dbReference type="PANTHER" id="PTHR23280:SF4">
    <property type="entry name" value="BAND 4.1-LIKE PROTEIN 4A"/>
    <property type="match status" value="1"/>
</dbReference>
<dbReference type="Ensembl" id="ENSEBUT00000015321.1">
    <property type="protein sequence ID" value="ENSEBUP00000014745.1"/>
    <property type="gene ID" value="ENSEBUG00000009275.1"/>
</dbReference>
<comment type="subcellular location">
    <subcellularLocation>
        <location evidence="1">Cytoplasm</location>
        <location evidence="1">Cytoskeleton</location>
    </subcellularLocation>
</comment>
<keyword evidence="9" id="KW-1185">Reference proteome</keyword>
<dbReference type="SMART" id="SM00295">
    <property type="entry name" value="B41"/>
    <property type="match status" value="1"/>
</dbReference>
<dbReference type="Pfam" id="PF09380">
    <property type="entry name" value="FERM_C"/>
    <property type="match status" value="1"/>
</dbReference>
<feature type="transmembrane region" description="Helical" evidence="6">
    <location>
        <begin position="356"/>
        <end position="374"/>
    </location>
</feature>
<dbReference type="InterPro" id="IPR029071">
    <property type="entry name" value="Ubiquitin-like_domsf"/>
</dbReference>
<dbReference type="FunFam" id="3.10.20.90:FF:000116">
    <property type="entry name" value="band 4.1-like protein 4A isoform X1"/>
    <property type="match status" value="1"/>
</dbReference>
<dbReference type="InterPro" id="IPR018979">
    <property type="entry name" value="FERM_N"/>
</dbReference>
<dbReference type="FunFam" id="1.20.80.10:FF:000003">
    <property type="entry name" value="Tyrosine-protein phosphatase non-receptor type 4"/>
    <property type="match status" value="1"/>
</dbReference>
<accession>A0A8C4QH95</accession>
<dbReference type="SUPFAM" id="SSF47031">
    <property type="entry name" value="Second domain of FERM"/>
    <property type="match status" value="1"/>
</dbReference>
<dbReference type="Gene3D" id="2.30.29.30">
    <property type="entry name" value="Pleckstrin-homology domain (PH domain)/Phosphotyrosine-binding domain (PTB)"/>
    <property type="match status" value="1"/>
</dbReference>
<dbReference type="Gene3D" id="3.10.20.90">
    <property type="entry name" value="Phosphatidylinositol 3-kinase Catalytic Subunit, Chain A, domain 1"/>
    <property type="match status" value="1"/>
</dbReference>
<evidence type="ECO:0000256" key="4">
    <source>
        <dbReference type="ARBA" id="ARBA00075138"/>
    </source>
</evidence>
<dbReference type="SMART" id="SM01196">
    <property type="entry name" value="FERM_C"/>
    <property type="match status" value="1"/>
</dbReference>
<dbReference type="PROSITE" id="PS50057">
    <property type="entry name" value="FERM_3"/>
    <property type="match status" value="1"/>
</dbReference>
<evidence type="ECO:0000256" key="6">
    <source>
        <dbReference type="SAM" id="Phobius"/>
    </source>
</evidence>
<dbReference type="GO" id="GO:0031032">
    <property type="term" value="P:actomyosin structure organization"/>
    <property type="evidence" value="ECO:0007669"/>
    <property type="project" value="TreeGrafter"/>
</dbReference>
<keyword evidence="6" id="KW-0812">Transmembrane</keyword>
<dbReference type="GO" id="GO:0005856">
    <property type="term" value="C:cytoskeleton"/>
    <property type="evidence" value="ECO:0007669"/>
    <property type="project" value="UniProtKB-SubCell"/>
</dbReference>
<dbReference type="InterPro" id="IPR018980">
    <property type="entry name" value="FERM_PH-like_C"/>
</dbReference>
<reference evidence="8" key="2">
    <citation type="submission" date="2025-09" db="UniProtKB">
        <authorList>
            <consortium name="Ensembl"/>
        </authorList>
    </citation>
    <scope>IDENTIFICATION</scope>
</reference>
<dbReference type="InterPro" id="IPR014352">
    <property type="entry name" value="FERM/acyl-CoA-bd_prot_sf"/>
</dbReference>
<dbReference type="InterPro" id="IPR019748">
    <property type="entry name" value="FERM_central"/>
</dbReference>
<proteinExistence type="predicted"/>
<dbReference type="OMA" id="EACEYLW"/>
<evidence type="ECO:0000259" key="7">
    <source>
        <dbReference type="PROSITE" id="PS50057"/>
    </source>
</evidence>
<dbReference type="InterPro" id="IPR011993">
    <property type="entry name" value="PH-like_dom_sf"/>
</dbReference>
<organism evidence="8 9">
    <name type="scientific">Eptatretus burgeri</name>
    <name type="common">Inshore hagfish</name>
    <dbReference type="NCBI Taxonomy" id="7764"/>
    <lineage>
        <taxon>Eukaryota</taxon>
        <taxon>Metazoa</taxon>
        <taxon>Chordata</taxon>
        <taxon>Craniata</taxon>
        <taxon>Vertebrata</taxon>
        <taxon>Cyclostomata</taxon>
        <taxon>Myxini</taxon>
        <taxon>Myxiniformes</taxon>
        <taxon>Myxinidae</taxon>
        <taxon>Eptatretinae</taxon>
        <taxon>Eptatretus</taxon>
    </lineage>
</organism>
<dbReference type="Gene3D" id="1.20.80.10">
    <property type="match status" value="1"/>
</dbReference>
<dbReference type="InterPro" id="IPR035963">
    <property type="entry name" value="FERM_2"/>
</dbReference>
<evidence type="ECO:0000256" key="2">
    <source>
        <dbReference type="ARBA" id="ARBA00022490"/>
    </source>
</evidence>
<dbReference type="PROSITE" id="PS00661">
    <property type="entry name" value="FERM_2"/>
    <property type="match status" value="1"/>
</dbReference>
<reference evidence="8" key="1">
    <citation type="submission" date="2025-08" db="UniProtKB">
        <authorList>
            <consortium name="Ensembl"/>
        </authorList>
    </citation>
    <scope>IDENTIFICATION</scope>
</reference>
<dbReference type="FunFam" id="2.30.29.30:FF:000002">
    <property type="entry name" value="Band 4.1-like protein 5 isoform 1"/>
    <property type="match status" value="1"/>
</dbReference>
<dbReference type="CDD" id="cd14473">
    <property type="entry name" value="FERM_B-lobe"/>
    <property type="match status" value="1"/>
</dbReference>
<dbReference type="Proteomes" id="UP000694388">
    <property type="component" value="Unplaced"/>
</dbReference>
<keyword evidence="3" id="KW-0206">Cytoskeleton</keyword>
<dbReference type="AlphaFoldDB" id="A0A8C4QH95"/>
<dbReference type="CDD" id="cd13186">
    <property type="entry name" value="FERM_C_NBL4_NBL5"/>
    <property type="match status" value="1"/>
</dbReference>
<dbReference type="GO" id="GO:0016020">
    <property type="term" value="C:membrane"/>
    <property type="evidence" value="ECO:0007669"/>
    <property type="project" value="UniProtKB-ARBA"/>
</dbReference>
<protein>
    <recommendedName>
        <fullName evidence="5">Erythrocyte membrane protein band 4.1-like 4A</fullName>
    </recommendedName>
    <alternativeName>
        <fullName evidence="4">Protein NBL4</fullName>
    </alternativeName>
</protein>
<dbReference type="Pfam" id="PF09379">
    <property type="entry name" value="FERM_N"/>
    <property type="match status" value="1"/>
</dbReference>
<dbReference type="PROSITE" id="PS00660">
    <property type="entry name" value="FERM_1"/>
    <property type="match status" value="1"/>
</dbReference>
<sequence>MSCWRGDKEDFYCEILLLDETRLCLTTQEQRIKKRSKCSALLDHVFYHLDLMETDYFGLRYKDKHLQSHWLEPCKSLRDHKGLMETGPPFTMYFGVRFYAKNQSQLKEEVTRYQFYLQVKQDVLQGRVPCLPHTATELAALTLQAELGDYESGNLDPGYASVYRFTPNQNEELEQKAEAQHRSLRGLTPGEAEQRFLEIVQMLDMYGVDMHPVFGEDRINYLLGLTPSGVLVFREKVQVGQYLWPQIMRINFKGTHFELRVRSKDNGETSYYFEASNRAACKKLWKCCVETLNHLILLDIYRPLNKCMPFCFNSGRTMHEVERDPTCHLPRPCQVVHRRRSKTYPRRMAHVKLDRFYSYLYILYIIFFFPLFEWRATHCLFSFVSFSGLFGSRGKSPKFPRQQSRPPPGSGAEPFLRYRNLSPLPSHSSQVNHMVDSATQWEAGLQHQQERNQADPAYRHSRHACIINFSKETLFVCFYRRSPDKQARHKLWKHIEWELVDPIGFTDEQLKEIPYTLVETKGDPVKLCLSHSPNTHRHRRRSATSDGARSVLTDVYKYALRTSTLTRS</sequence>
<dbReference type="SUPFAM" id="SSF50729">
    <property type="entry name" value="PH domain-like"/>
    <property type="match status" value="1"/>
</dbReference>
<dbReference type="SUPFAM" id="SSF54236">
    <property type="entry name" value="Ubiquitin-like"/>
    <property type="match status" value="1"/>
</dbReference>
<feature type="domain" description="FERM" evidence="7">
    <location>
        <begin position="11"/>
        <end position="299"/>
    </location>
</feature>
<name>A0A8C4QH95_EPTBU</name>